<gene>
    <name evidence="1" type="ORF">CLOLEP_00301</name>
</gene>
<sequence>MKKIPICWQKDVENPRTFCYNGFESFEEVRISEKSSICSSALRLIL</sequence>
<organism evidence="1 2">
    <name type="scientific">[Clostridium] leptum DSM 753</name>
    <dbReference type="NCBI Taxonomy" id="428125"/>
    <lineage>
        <taxon>Bacteria</taxon>
        <taxon>Bacillati</taxon>
        <taxon>Bacillota</taxon>
        <taxon>Clostridia</taxon>
        <taxon>Eubacteriales</taxon>
        <taxon>Oscillospiraceae</taxon>
        <taxon>Oscillospiraceae incertae sedis</taxon>
    </lineage>
</organism>
<evidence type="ECO:0000313" key="1">
    <source>
        <dbReference type="EMBL" id="EDO62905.1"/>
    </source>
</evidence>
<evidence type="ECO:0000313" key="2">
    <source>
        <dbReference type="Proteomes" id="UP000003490"/>
    </source>
</evidence>
<accession>A7VP26</accession>
<reference evidence="1 2" key="2">
    <citation type="submission" date="2007-08" db="EMBL/GenBank/DDBJ databases">
        <authorList>
            <person name="Fulton L."/>
            <person name="Clifton S."/>
            <person name="Fulton B."/>
            <person name="Xu J."/>
            <person name="Minx P."/>
            <person name="Pepin K.H."/>
            <person name="Johnson M."/>
            <person name="Thiruvilangam P."/>
            <person name="Bhonagiri V."/>
            <person name="Nash W.E."/>
            <person name="Wang C."/>
            <person name="Mardis E.R."/>
            <person name="Wilson R.K."/>
        </authorList>
    </citation>
    <scope>NUCLEOTIDE SEQUENCE [LARGE SCALE GENOMIC DNA]</scope>
    <source>
        <strain evidence="1 2">DSM 753</strain>
    </source>
</reference>
<proteinExistence type="predicted"/>
<name>A7VP26_9FIRM</name>
<comment type="caution">
    <text evidence="1">The sequence shown here is derived from an EMBL/GenBank/DDBJ whole genome shotgun (WGS) entry which is preliminary data.</text>
</comment>
<dbReference type="AlphaFoldDB" id="A7VP26"/>
<dbReference type="EMBL" id="ABCB02000011">
    <property type="protein sequence ID" value="EDO62905.1"/>
    <property type="molecule type" value="Genomic_DNA"/>
</dbReference>
<reference evidence="1 2" key="1">
    <citation type="submission" date="2007-08" db="EMBL/GenBank/DDBJ databases">
        <title>Draft genome sequence of Clostridium leptum (DSM 753).</title>
        <authorList>
            <person name="Sudarsanam P."/>
            <person name="Ley R."/>
            <person name="Guruge J."/>
            <person name="Turnbaugh P.J."/>
            <person name="Mahowald M."/>
            <person name="Liep D."/>
            <person name="Gordon J."/>
        </authorList>
    </citation>
    <scope>NUCLEOTIDE SEQUENCE [LARGE SCALE GENOMIC DNA]</scope>
    <source>
        <strain evidence="1 2">DSM 753</strain>
    </source>
</reference>
<dbReference type="HOGENOM" id="CLU_3182071_0_0_9"/>
<protein>
    <submittedName>
        <fullName evidence="1">Uncharacterized protein</fullName>
    </submittedName>
</protein>
<dbReference type="Proteomes" id="UP000003490">
    <property type="component" value="Unassembled WGS sequence"/>
</dbReference>